<evidence type="ECO:0000313" key="1">
    <source>
        <dbReference type="EMBL" id="PIY63223.1"/>
    </source>
</evidence>
<comment type="caution">
    <text evidence="1">The sequence shown here is derived from an EMBL/GenBank/DDBJ whole genome shotgun (WGS) entry which is preliminary data.</text>
</comment>
<organism evidence="1 2">
    <name type="scientific">Candidatus Uhrbacteria bacterium CG_4_10_14_0_8_um_filter_58_22</name>
    <dbReference type="NCBI Taxonomy" id="1975029"/>
    <lineage>
        <taxon>Bacteria</taxon>
        <taxon>Candidatus Uhriibacteriota</taxon>
    </lineage>
</organism>
<accession>A0A2M7QBR6</accession>
<proteinExistence type="predicted"/>
<dbReference type="EMBL" id="PFLC01000011">
    <property type="protein sequence ID" value="PIY63223.1"/>
    <property type="molecule type" value="Genomic_DNA"/>
</dbReference>
<reference evidence="2" key="1">
    <citation type="submission" date="2017-09" db="EMBL/GenBank/DDBJ databases">
        <title>Depth-based differentiation of microbial function through sediment-hosted aquifers and enrichment of novel symbionts in the deep terrestrial subsurface.</title>
        <authorList>
            <person name="Probst A.J."/>
            <person name="Ladd B."/>
            <person name="Jarett J.K."/>
            <person name="Geller-Mcgrath D.E."/>
            <person name="Sieber C.M.K."/>
            <person name="Emerson J.B."/>
            <person name="Anantharaman K."/>
            <person name="Thomas B.C."/>
            <person name="Malmstrom R."/>
            <person name="Stieglmeier M."/>
            <person name="Klingl A."/>
            <person name="Woyke T."/>
            <person name="Ryan C.M."/>
            <person name="Banfield J.F."/>
        </authorList>
    </citation>
    <scope>NUCLEOTIDE SEQUENCE [LARGE SCALE GENOMIC DNA]</scope>
</reference>
<protein>
    <submittedName>
        <fullName evidence="1">Uncharacterized protein</fullName>
    </submittedName>
</protein>
<dbReference type="AlphaFoldDB" id="A0A2M7QBR6"/>
<gene>
    <name evidence="1" type="ORF">COY93_00885</name>
</gene>
<sequence length="147" mass="16891">MEKRPIRKEERLPLVSIVNWPDQGKELNEKAEYLFEPWNPWASLPDLLRDAVVAAEVPGVERSGITVTYGGEQVLKDDRTIILIVEGLFDRPDRTKEVRDRLALKLAEAAKGWVATTWRVEVLVKRFDPEKDSYCLLEGEAEEKESE</sequence>
<name>A0A2M7QBR6_9BACT</name>
<dbReference type="Proteomes" id="UP000230973">
    <property type="component" value="Unassembled WGS sequence"/>
</dbReference>
<evidence type="ECO:0000313" key="2">
    <source>
        <dbReference type="Proteomes" id="UP000230973"/>
    </source>
</evidence>